<accession>A0AC58TYV8</accession>
<protein>
    <submittedName>
        <fullName evidence="2">Pectin acetylesterase 7-like isoform X1</fullName>
    </submittedName>
</protein>
<organism evidence="1 2">
    <name type="scientific">Nicotiana tabacum</name>
    <name type="common">Common tobacco</name>
    <dbReference type="NCBI Taxonomy" id="4097"/>
    <lineage>
        <taxon>Eukaryota</taxon>
        <taxon>Viridiplantae</taxon>
        <taxon>Streptophyta</taxon>
        <taxon>Embryophyta</taxon>
        <taxon>Tracheophyta</taxon>
        <taxon>Spermatophyta</taxon>
        <taxon>Magnoliopsida</taxon>
        <taxon>eudicotyledons</taxon>
        <taxon>Gunneridae</taxon>
        <taxon>Pentapetalae</taxon>
        <taxon>asterids</taxon>
        <taxon>lamiids</taxon>
        <taxon>Solanales</taxon>
        <taxon>Solanaceae</taxon>
        <taxon>Nicotianoideae</taxon>
        <taxon>Nicotianeae</taxon>
        <taxon>Nicotiana</taxon>
    </lineage>
</organism>
<dbReference type="RefSeq" id="XP_075102420.1">
    <property type="nucleotide sequence ID" value="XM_075246319.1"/>
</dbReference>
<keyword evidence="1" id="KW-1185">Reference proteome</keyword>
<sequence>MTNPEVIQTFTIGMELGSDIAMCHRSQDTKLYYRGARIFRAIMNDLSRKGMQTAENAILRGTSAGGLATILNCDKFKSLLPNDVRVKCVADSGFFINAKTISGTLDIQDEYWGVVTLHVSPSVFCFSKIYIYMCV</sequence>
<gene>
    <name evidence="2" type="primary">LOC107760382</name>
</gene>
<reference evidence="2" key="2">
    <citation type="submission" date="2025-08" db="UniProtKB">
        <authorList>
            <consortium name="RefSeq"/>
        </authorList>
    </citation>
    <scope>IDENTIFICATION</scope>
    <source>
        <tissue evidence="2">Leaf</tissue>
    </source>
</reference>
<evidence type="ECO:0000313" key="2">
    <source>
        <dbReference type="RefSeq" id="XP_075102420.1"/>
    </source>
</evidence>
<proteinExistence type="predicted"/>
<dbReference type="Proteomes" id="UP000790787">
    <property type="component" value="Chromosome 23"/>
</dbReference>
<evidence type="ECO:0000313" key="1">
    <source>
        <dbReference type="Proteomes" id="UP000790787"/>
    </source>
</evidence>
<name>A0AC58TYV8_TOBAC</name>
<reference evidence="1" key="1">
    <citation type="journal article" date="2014" name="Nat. Commun.">
        <title>The tobacco genome sequence and its comparison with those of tomato and potato.</title>
        <authorList>
            <person name="Sierro N."/>
            <person name="Battey J.N."/>
            <person name="Ouadi S."/>
            <person name="Bakaher N."/>
            <person name="Bovet L."/>
            <person name="Willig A."/>
            <person name="Goepfert S."/>
            <person name="Peitsch M.C."/>
            <person name="Ivanov N.V."/>
        </authorList>
    </citation>
    <scope>NUCLEOTIDE SEQUENCE [LARGE SCALE GENOMIC DNA]</scope>
</reference>